<dbReference type="Proteomes" id="UP000076842">
    <property type="component" value="Unassembled WGS sequence"/>
</dbReference>
<proteinExistence type="predicted"/>
<reference evidence="1 2" key="1">
    <citation type="journal article" date="2016" name="Mol. Biol. Evol.">
        <title>Comparative Genomics of Early-Diverging Mushroom-Forming Fungi Provides Insights into the Origins of Lignocellulose Decay Capabilities.</title>
        <authorList>
            <person name="Nagy L.G."/>
            <person name="Riley R."/>
            <person name="Tritt A."/>
            <person name="Adam C."/>
            <person name="Daum C."/>
            <person name="Floudas D."/>
            <person name="Sun H."/>
            <person name="Yadav J.S."/>
            <person name="Pangilinan J."/>
            <person name="Larsson K.H."/>
            <person name="Matsuura K."/>
            <person name="Barry K."/>
            <person name="Labutti K."/>
            <person name="Kuo R."/>
            <person name="Ohm R.A."/>
            <person name="Bhattacharya S.S."/>
            <person name="Shirouzu T."/>
            <person name="Yoshinaga Y."/>
            <person name="Martin F.M."/>
            <person name="Grigoriev I.V."/>
            <person name="Hibbett D.S."/>
        </authorList>
    </citation>
    <scope>NUCLEOTIDE SEQUENCE [LARGE SCALE GENOMIC DNA]</scope>
    <source>
        <strain evidence="1 2">HHB12733</strain>
    </source>
</reference>
<organism evidence="1 2">
    <name type="scientific">Calocera cornea HHB12733</name>
    <dbReference type="NCBI Taxonomy" id="1353952"/>
    <lineage>
        <taxon>Eukaryota</taxon>
        <taxon>Fungi</taxon>
        <taxon>Dikarya</taxon>
        <taxon>Basidiomycota</taxon>
        <taxon>Agaricomycotina</taxon>
        <taxon>Dacrymycetes</taxon>
        <taxon>Dacrymycetales</taxon>
        <taxon>Dacrymycetaceae</taxon>
        <taxon>Calocera</taxon>
    </lineage>
</organism>
<evidence type="ECO:0000313" key="2">
    <source>
        <dbReference type="Proteomes" id="UP000076842"/>
    </source>
</evidence>
<evidence type="ECO:0000313" key="1">
    <source>
        <dbReference type="EMBL" id="KZT62344.1"/>
    </source>
</evidence>
<dbReference type="AlphaFoldDB" id="A0A165JVY5"/>
<keyword evidence="2" id="KW-1185">Reference proteome</keyword>
<dbReference type="EMBL" id="KV423917">
    <property type="protein sequence ID" value="KZT62344.1"/>
    <property type="molecule type" value="Genomic_DNA"/>
</dbReference>
<gene>
    <name evidence="1" type="ORF">CALCODRAFT_490149</name>
</gene>
<name>A0A165JVY5_9BASI</name>
<sequence length="231" mass="25675">MDGIRLQCQGWLATCGTFVAFGQRGWRNYDTRIAQFCTLVALLVLSEPSGSSMAATDEVKKLVSMALVDSGWLVMLSDWAYENFVEEDDTLFIPLQYALLRLHMDQPVALFRRGLLSTIQTTDWPSGREPSEEFKELLAKGLHWSDDLPGEDKGNFNLGPVRDHAPHQDLPRRSAVSLMTSALHRIRRGRSIDTFTDIDLESLGGGGPAEITAIAITRPIQSPKYDPSAII</sequence>
<accession>A0A165JVY5</accession>
<protein>
    <submittedName>
        <fullName evidence="1">Uncharacterized protein</fullName>
    </submittedName>
</protein>
<dbReference type="InParanoid" id="A0A165JVY5"/>